<dbReference type="SFLD" id="SFLDS00029">
    <property type="entry name" value="Radical_SAM"/>
    <property type="match status" value="1"/>
</dbReference>
<evidence type="ECO:0000256" key="1">
    <source>
        <dbReference type="ARBA" id="ARBA00001966"/>
    </source>
</evidence>
<comment type="subunit">
    <text evidence="4">Monomer.</text>
</comment>
<evidence type="ECO:0000256" key="8">
    <source>
        <dbReference type="ARBA" id="ARBA00022723"/>
    </source>
</evidence>
<protein>
    <recommendedName>
        <fullName evidence="5 13">Anaerobic ribonucleoside-triphosphate reductase-activating protein</fullName>
        <ecNumber evidence="13">1.97.1.-</ecNumber>
    </recommendedName>
</protein>
<dbReference type="InterPro" id="IPR012837">
    <property type="entry name" value="NrdG"/>
</dbReference>
<dbReference type="PROSITE" id="PS01087">
    <property type="entry name" value="RADICAL_ACTIVATING"/>
    <property type="match status" value="1"/>
</dbReference>
<evidence type="ECO:0000313" key="15">
    <source>
        <dbReference type="EMBL" id="SFW47568.1"/>
    </source>
</evidence>
<dbReference type="SFLD" id="SFLDG01063">
    <property type="entry name" value="activating_enzymes__group_1"/>
    <property type="match status" value="1"/>
</dbReference>
<dbReference type="RefSeq" id="WP_232088701.1">
    <property type="nucleotide sequence ID" value="NZ_FPIW01000022.1"/>
</dbReference>
<dbReference type="InterPro" id="IPR001989">
    <property type="entry name" value="Radical_activat_CS"/>
</dbReference>
<dbReference type="Proteomes" id="UP000182680">
    <property type="component" value="Unassembled WGS sequence"/>
</dbReference>
<accession>A0AA94HSR9</accession>
<evidence type="ECO:0000313" key="16">
    <source>
        <dbReference type="Proteomes" id="UP000182680"/>
    </source>
</evidence>
<evidence type="ECO:0000256" key="7">
    <source>
        <dbReference type="ARBA" id="ARBA00022691"/>
    </source>
</evidence>
<comment type="caution">
    <text evidence="15">The sequence shown here is derived from an EMBL/GenBank/DDBJ whole genome shotgun (WGS) entry which is preliminary data.</text>
</comment>
<evidence type="ECO:0000256" key="9">
    <source>
        <dbReference type="ARBA" id="ARBA00023002"/>
    </source>
</evidence>
<dbReference type="Gene3D" id="3.20.20.70">
    <property type="entry name" value="Aldolase class I"/>
    <property type="match status" value="1"/>
</dbReference>
<dbReference type="PANTHER" id="PTHR30352:SF2">
    <property type="entry name" value="ANAEROBIC RIBONUCLEOSIDE-TRIPHOSPHATE REDUCTASE-ACTIVATING PROTEIN"/>
    <property type="match status" value="1"/>
</dbReference>
<dbReference type="InterPro" id="IPR007197">
    <property type="entry name" value="rSAM"/>
</dbReference>
<organism evidence="15 16">
    <name type="scientific">Desulfovibrio desulfuricans</name>
    <dbReference type="NCBI Taxonomy" id="876"/>
    <lineage>
        <taxon>Bacteria</taxon>
        <taxon>Pseudomonadati</taxon>
        <taxon>Thermodesulfobacteriota</taxon>
        <taxon>Desulfovibrionia</taxon>
        <taxon>Desulfovibrionales</taxon>
        <taxon>Desulfovibrionaceae</taxon>
        <taxon>Desulfovibrio</taxon>
    </lineage>
</organism>
<dbReference type="SFLD" id="SFLDG01066">
    <property type="entry name" value="organic_radical-activating_enz"/>
    <property type="match status" value="1"/>
</dbReference>
<dbReference type="SUPFAM" id="SSF102114">
    <property type="entry name" value="Radical SAM enzymes"/>
    <property type="match status" value="1"/>
</dbReference>
<evidence type="ECO:0000259" key="14">
    <source>
        <dbReference type="PROSITE" id="PS51918"/>
    </source>
</evidence>
<dbReference type="GO" id="GO:0004748">
    <property type="term" value="F:ribonucleoside-diphosphate reductase activity, thioredoxin disulfide as acceptor"/>
    <property type="evidence" value="ECO:0007669"/>
    <property type="project" value="TreeGrafter"/>
</dbReference>
<dbReference type="GO" id="GO:0043365">
    <property type="term" value="F:[formate-C-acetyltransferase]-activating enzyme activity"/>
    <property type="evidence" value="ECO:0007669"/>
    <property type="project" value="InterPro"/>
</dbReference>
<comment type="similarity">
    <text evidence="3 13">Belongs to the organic radical-activating enzymes family.</text>
</comment>
<dbReference type="SFLD" id="SFLDF00299">
    <property type="entry name" value="anaerobic_ribonucleoside-triph"/>
    <property type="match status" value="1"/>
</dbReference>
<dbReference type="EC" id="1.97.1.-" evidence="13"/>
<keyword evidence="6" id="KW-0004">4Fe-4S</keyword>
<evidence type="ECO:0000256" key="12">
    <source>
        <dbReference type="ARBA" id="ARBA00047365"/>
    </source>
</evidence>
<evidence type="ECO:0000256" key="6">
    <source>
        <dbReference type="ARBA" id="ARBA00022485"/>
    </source>
</evidence>
<evidence type="ECO:0000256" key="4">
    <source>
        <dbReference type="ARBA" id="ARBA00011245"/>
    </source>
</evidence>
<keyword evidence="9 13" id="KW-0560">Oxidoreductase</keyword>
<keyword evidence="10" id="KW-0408">Iron</keyword>
<dbReference type="NCBIfam" id="TIGR02491">
    <property type="entry name" value="NrdG"/>
    <property type="match status" value="1"/>
</dbReference>
<dbReference type="Pfam" id="PF13353">
    <property type="entry name" value="Fer4_12"/>
    <property type="match status" value="1"/>
</dbReference>
<dbReference type="InterPro" id="IPR013785">
    <property type="entry name" value="Aldolase_TIM"/>
</dbReference>
<keyword evidence="7" id="KW-0949">S-adenosyl-L-methionine</keyword>
<dbReference type="GO" id="GO:0046872">
    <property type="term" value="F:metal ion binding"/>
    <property type="evidence" value="ECO:0007669"/>
    <property type="project" value="UniProtKB-KW"/>
</dbReference>
<comment type="catalytic activity">
    <reaction evidence="12">
        <text>glycyl-[protein] + reduced [flavodoxin] + S-adenosyl-L-methionine = glycin-2-yl radical-[protein] + semiquinone [flavodoxin] + 5'-deoxyadenosine + L-methionine + H(+)</text>
        <dbReference type="Rhea" id="RHEA:61976"/>
        <dbReference type="Rhea" id="RHEA-COMP:10622"/>
        <dbReference type="Rhea" id="RHEA-COMP:14480"/>
        <dbReference type="Rhea" id="RHEA-COMP:15993"/>
        <dbReference type="Rhea" id="RHEA-COMP:15994"/>
        <dbReference type="ChEBI" id="CHEBI:15378"/>
        <dbReference type="ChEBI" id="CHEBI:17319"/>
        <dbReference type="ChEBI" id="CHEBI:29947"/>
        <dbReference type="ChEBI" id="CHEBI:32722"/>
        <dbReference type="ChEBI" id="CHEBI:57618"/>
        <dbReference type="ChEBI" id="CHEBI:57844"/>
        <dbReference type="ChEBI" id="CHEBI:59789"/>
        <dbReference type="ChEBI" id="CHEBI:140311"/>
    </reaction>
</comment>
<evidence type="ECO:0000256" key="13">
    <source>
        <dbReference type="PIRNR" id="PIRNR000368"/>
    </source>
</evidence>
<gene>
    <name evidence="15" type="ORF">SAMN02910291_01451</name>
</gene>
<comment type="function">
    <text evidence="2 13">Activation of anaerobic ribonucleoside-triphosphate reductase under anaerobic conditions by generation of an organic free radical, using S-adenosylmethionine and reduced flavodoxin as cosubstrates to produce 5'-deoxy-adenosine.</text>
</comment>
<comment type="cofactor">
    <cofactor evidence="1">
        <name>[4Fe-4S] cluster</name>
        <dbReference type="ChEBI" id="CHEBI:49883"/>
    </cofactor>
</comment>
<evidence type="ECO:0000256" key="11">
    <source>
        <dbReference type="ARBA" id="ARBA00023014"/>
    </source>
</evidence>
<dbReference type="PANTHER" id="PTHR30352">
    <property type="entry name" value="PYRUVATE FORMATE-LYASE-ACTIVATING ENZYME"/>
    <property type="match status" value="1"/>
</dbReference>
<reference evidence="16" key="1">
    <citation type="submission" date="2016-11" db="EMBL/GenBank/DDBJ databases">
        <authorList>
            <person name="Jaros S."/>
            <person name="Januszkiewicz K."/>
            <person name="Wedrychowicz H."/>
        </authorList>
    </citation>
    <scope>NUCLEOTIDE SEQUENCE [LARGE SCALE GENOMIC DNA]</scope>
    <source>
        <strain evidence="16">DSM 7057</strain>
    </source>
</reference>
<evidence type="ECO:0000256" key="3">
    <source>
        <dbReference type="ARBA" id="ARBA00009777"/>
    </source>
</evidence>
<evidence type="ECO:0000256" key="10">
    <source>
        <dbReference type="ARBA" id="ARBA00023004"/>
    </source>
</evidence>
<dbReference type="InterPro" id="IPR058240">
    <property type="entry name" value="rSAM_sf"/>
</dbReference>
<evidence type="ECO:0000256" key="5">
    <source>
        <dbReference type="ARBA" id="ARBA00014281"/>
    </source>
</evidence>
<dbReference type="AlphaFoldDB" id="A0AA94HSR9"/>
<name>A0AA94HSR9_DESDE</name>
<proteinExistence type="inferred from homology"/>
<evidence type="ECO:0000256" key="2">
    <source>
        <dbReference type="ARBA" id="ARBA00003852"/>
    </source>
</evidence>
<dbReference type="EMBL" id="FPIW01000022">
    <property type="protein sequence ID" value="SFW47568.1"/>
    <property type="molecule type" value="Genomic_DNA"/>
</dbReference>
<dbReference type="PIRSF" id="PIRSF000368">
    <property type="entry name" value="NrdG"/>
    <property type="match status" value="1"/>
</dbReference>
<dbReference type="PROSITE" id="PS51918">
    <property type="entry name" value="RADICAL_SAM"/>
    <property type="match status" value="1"/>
</dbReference>
<feature type="domain" description="Radical SAM core" evidence="14">
    <location>
        <begin position="21"/>
        <end position="175"/>
    </location>
</feature>
<dbReference type="InterPro" id="IPR034457">
    <property type="entry name" value="Organic_radical-activating"/>
</dbReference>
<keyword evidence="11" id="KW-0411">Iron-sulfur</keyword>
<sequence length="175" mass="19385">MPEDVMSQPLRLSGIVEESIVDGPGLRYVLFTQGCPHRCRGCHNPQTHSLEGGFLFTTKAALEQFDGNPLLAGVTLSGGEPFLQAAPLCAVAQGVHERGKTVVTYTGYTFETLQEMAVHDPWITRLLDLTDLLIDGPYVEELRDMELRFRGSANQRLLDRSERKRLVAGLPVFTT</sequence>
<dbReference type="GO" id="GO:0051539">
    <property type="term" value="F:4 iron, 4 sulfur cluster binding"/>
    <property type="evidence" value="ECO:0007669"/>
    <property type="project" value="UniProtKB-KW"/>
</dbReference>
<dbReference type="CDD" id="cd01335">
    <property type="entry name" value="Radical_SAM"/>
    <property type="match status" value="1"/>
</dbReference>
<keyword evidence="8" id="KW-0479">Metal-binding</keyword>